<proteinExistence type="inferred from homology"/>
<keyword evidence="2" id="KW-0862">Zinc</keyword>
<evidence type="ECO:0000259" key="4">
    <source>
        <dbReference type="Pfam" id="PF00080"/>
    </source>
</evidence>
<dbReference type="GO" id="GO:0004784">
    <property type="term" value="F:superoxide dismutase activity"/>
    <property type="evidence" value="ECO:0007669"/>
    <property type="project" value="UniProtKB-EC"/>
</dbReference>
<dbReference type="PROSITE" id="PS51257">
    <property type="entry name" value="PROKAR_LIPOPROTEIN"/>
    <property type="match status" value="1"/>
</dbReference>
<keyword evidence="2" id="KW-0186">Copper</keyword>
<dbReference type="Pfam" id="PF00080">
    <property type="entry name" value="Sod_Cu"/>
    <property type="match status" value="1"/>
</dbReference>
<protein>
    <recommendedName>
        <fullName evidence="2">Superoxide dismutase [Cu-Zn]</fullName>
        <ecNumber evidence="2">1.15.1.1</ecNumber>
    </recommendedName>
</protein>
<dbReference type="AlphaFoldDB" id="A0AAW8JHV5"/>
<gene>
    <name evidence="5" type="primary">sodC</name>
    <name evidence="5" type="ORF">RFH51_11015</name>
</gene>
<comment type="similarity">
    <text evidence="1 2">Belongs to the Cu-Zn superoxide dismutase family.</text>
</comment>
<dbReference type="InterPro" id="IPR036423">
    <property type="entry name" value="SOD-like_Cu/Zn_dom_sf"/>
</dbReference>
<evidence type="ECO:0000256" key="2">
    <source>
        <dbReference type="RuleBase" id="RU000393"/>
    </source>
</evidence>
<evidence type="ECO:0000313" key="5">
    <source>
        <dbReference type="EMBL" id="MDQ9071988.1"/>
    </source>
</evidence>
<accession>A0AAW8JHV5</accession>
<comment type="catalytic activity">
    <reaction evidence="2">
        <text>2 superoxide + 2 H(+) = H2O2 + O2</text>
        <dbReference type="Rhea" id="RHEA:20696"/>
        <dbReference type="ChEBI" id="CHEBI:15378"/>
        <dbReference type="ChEBI" id="CHEBI:15379"/>
        <dbReference type="ChEBI" id="CHEBI:16240"/>
        <dbReference type="ChEBI" id="CHEBI:18421"/>
        <dbReference type="EC" id="1.15.1.1"/>
    </reaction>
</comment>
<reference evidence="5" key="1">
    <citation type="submission" date="2023-08" db="EMBL/GenBank/DDBJ databases">
        <title>Emergence of clinically-relevant ST2 carbapenem-resistant Acinetobacter baumannii strains in hospital sewages in Zhejiang, East of China.</title>
        <authorList>
            <person name="Kaichao C."/>
            <person name="Zhang R."/>
        </authorList>
    </citation>
    <scope>NUCLEOTIDE SEQUENCE</scope>
    <source>
        <strain evidence="5">M-SY-60</strain>
    </source>
</reference>
<keyword evidence="3" id="KW-0732">Signal</keyword>
<dbReference type="CDD" id="cd00305">
    <property type="entry name" value="Cu-Zn_Superoxide_Dismutase"/>
    <property type="match status" value="1"/>
</dbReference>
<dbReference type="RefSeq" id="WP_277090372.1">
    <property type="nucleotide sequence ID" value="NZ_JAKVJG010000003.1"/>
</dbReference>
<feature type="signal peptide" evidence="3">
    <location>
        <begin position="1"/>
        <end position="22"/>
    </location>
</feature>
<dbReference type="PROSITE" id="PS00087">
    <property type="entry name" value="SOD_CU_ZN_1"/>
    <property type="match status" value="1"/>
</dbReference>
<dbReference type="InterPro" id="IPR018152">
    <property type="entry name" value="SOD_Cu/Zn_BS"/>
</dbReference>
<dbReference type="PANTHER" id="PTHR10003">
    <property type="entry name" value="SUPEROXIDE DISMUTASE CU-ZN -RELATED"/>
    <property type="match status" value="1"/>
</dbReference>
<organism evidence="5 6">
    <name type="scientific">Acinetobacter gerneri</name>
    <dbReference type="NCBI Taxonomy" id="202952"/>
    <lineage>
        <taxon>Bacteria</taxon>
        <taxon>Pseudomonadati</taxon>
        <taxon>Pseudomonadota</taxon>
        <taxon>Gammaproteobacteria</taxon>
        <taxon>Moraxellales</taxon>
        <taxon>Moraxellaceae</taxon>
        <taxon>Acinetobacter</taxon>
    </lineage>
</organism>
<sequence>MSSLFKISALCALIATFSVGCASHTPSKNTQADQTITMNLVSDQGIGQEIGTVAFKDSPQGLMIKTQLSNLPSGFHGFHIHEKGSCEPAEKDGKMTAALAAGGHFNPDNVAHHGTPNDGHKGDLPVLNVDANGNANTTMLAPRLKLSDIQGLAIMIHAGGDNYSDYPKPLGGGGARIACGVIH</sequence>
<comment type="function">
    <text evidence="2">Destroys radicals which are normally produced within the cells and which are toxic to biological systems.</text>
</comment>
<evidence type="ECO:0000313" key="6">
    <source>
        <dbReference type="Proteomes" id="UP001243195"/>
    </source>
</evidence>
<dbReference type="Proteomes" id="UP001243195">
    <property type="component" value="Unassembled WGS sequence"/>
</dbReference>
<dbReference type="PROSITE" id="PS00332">
    <property type="entry name" value="SOD_CU_ZN_2"/>
    <property type="match status" value="1"/>
</dbReference>
<dbReference type="NCBIfam" id="NF007628">
    <property type="entry name" value="PRK10290.1"/>
    <property type="match status" value="1"/>
</dbReference>
<dbReference type="InterPro" id="IPR024134">
    <property type="entry name" value="SOD_Cu/Zn_/chaperone"/>
</dbReference>
<keyword evidence="2" id="KW-0479">Metal-binding</keyword>
<dbReference type="EMBL" id="JAVIDA010000013">
    <property type="protein sequence ID" value="MDQ9071988.1"/>
    <property type="molecule type" value="Genomic_DNA"/>
</dbReference>
<dbReference type="GO" id="GO:0005507">
    <property type="term" value="F:copper ion binding"/>
    <property type="evidence" value="ECO:0007669"/>
    <property type="project" value="InterPro"/>
</dbReference>
<feature type="domain" description="Superoxide dismutase copper/zinc binding" evidence="4">
    <location>
        <begin position="51"/>
        <end position="182"/>
    </location>
</feature>
<evidence type="ECO:0000256" key="3">
    <source>
        <dbReference type="SAM" id="SignalP"/>
    </source>
</evidence>
<dbReference type="EC" id="1.15.1.1" evidence="2"/>
<dbReference type="Gene3D" id="2.60.40.200">
    <property type="entry name" value="Superoxide dismutase, copper/zinc binding domain"/>
    <property type="match status" value="1"/>
</dbReference>
<comment type="caution">
    <text evidence="5">The sequence shown here is derived from an EMBL/GenBank/DDBJ whole genome shotgun (WGS) entry which is preliminary data.</text>
</comment>
<keyword evidence="2 5" id="KW-0560">Oxidoreductase</keyword>
<feature type="chain" id="PRO_5043353406" description="Superoxide dismutase [Cu-Zn]" evidence="3">
    <location>
        <begin position="23"/>
        <end position="183"/>
    </location>
</feature>
<dbReference type="SUPFAM" id="SSF49329">
    <property type="entry name" value="Cu,Zn superoxide dismutase-like"/>
    <property type="match status" value="1"/>
</dbReference>
<comment type="cofactor">
    <cofactor evidence="2">
        <name>Zn(2+)</name>
        <dbReference type="ChEBI" id="CHEBI:29105"/>
    </cofactor>
    <text evidence="2">Binds 1 zinc ion per subunit.</text>
</comment>
<dbReference type="InterPro" id="IPR001424">
    <property type="entry name" value="SOD_Cu_Zn_dom"/>
</dbReference>
<name>A0AAW8JHV5_9GAMM</name>
<evidence type="ECO:0000256" key="1">
    <source>
        <dbReference type="ARBA" id="ARBA00010457"/>
    </source>
</evidence>
<comment type="cofactor">
    <cofactor evidence="2">
        <name>Cu cation</name>
        <dbReference type="ChEBI" id="CHEBI:23378"/>
    </cofactor>
    <text evidence="2">Binds 1 copper ion per subunit.</text>
</comment>